<accession>A0A835IEE4</accession>
<evidence type="ECO:0000313" key="7">
    <source>
        <dbReference type="EMBL" id="KAF9616291.1"/>
    </source>
</evidence>
<evidence type="ECO:0000256" key="3">
    <source>
        <dbReference type="ARBA" id="ARBA00022692"/>
    </source>
</evidence>
<evidence type="ECO:0000256" key="1">
    <source>
        <dbReference type="ARBA" id="ARBA00004141"/>
    </source>
</evidence>
<protein>
    <submittedName>
        <fullName evidence="7">Uncharacterized protein</fullName>
    </submittedName>
</protein>
<evidence type="ECO:0000256" key="6">
    <source>
        <dbReference type="RuleBase" id="RU363053"/>
    </source>
</evidence>
<sequence>MFDRGLVGFSLHGSLSHYYYQFCEALFPFQDWWVVPIKVAFDQTARATLWNNIYFAVLRLLCFESPASISSELKATFLPMLTVSIFLWFRFLHLLILLFTTNFLTICSLRSPVT</sequence>
<reference evidence="7 8" key="1">
    <citation type="submission" date="2020-10" db="EMBL/GenBank/DDBJ databases">
        <title>The Coptis chinensis genome and diversification of protoberbering-type alkaloids.</title>
        <authorList>
            <person name="Wang B."/>
            <person name="Shu S."/>
            <person name="Song C."/>
            <person name="Liu Y."/>
        </authorList>
    </citation>
    <scope>NUCLEOTIDE SEQUENCE [LARGE SCALE GENOMIC DNA]</scope>
    <source>
        <strain evidence="7">HL-2020</strain>
        <tissue evidence="7">Leaf</tissue>
    </source>
</reference>
<proteinExistence type="inferred from homology"/>
<name>A0A835IEE4_9MAGN</name>
<evidence type="ECO:0000256" key="4">
    <source>
        <dbReference type="ARBA" id="ARBA00022989"/>
    </source>
</evidence>
<evidence type="ECO:0000256" key="5">
    <source>
        <dbReference type="ARBA" id="ARBA00023136"/>
    </source>
</evidence>
<gene>
    <name evidence="7" type="ORF">IFM89_029067</name>
</gene>
<dbReference type="GO" id="GO:0005737">
    <property type="term" value="C:cytoplasm"/>
    <property type="evidence" value="ECO:0007669"/>
    <property type="project" value="TreeGrafter"/>
</dbReference>
<dbReference type="Proteomes" id="UP000631114">
    <property type="component" value="Unassembled WGS sequence"/>
</dbReference>
<dbReference type="PANTHER" id="PTHR11266">
    <property type="entry name" value="PEROXISOMAL MEMBRANE PROTEIN 2, PXMP2 MPV17"/>
    <property type="match status" value="1"/>
</dbReference>
<dbReference type="OrthoDB" id="430207at2759"/>
<keyword evidence="5 6" id="KW-0472">Membrane</keyword>
<keyword evidence="4 6" id="KW-1133">Transmembrane helix</keyword>
<feature type="transmembrane region" description="Helical" evidence="6">
    <location>
        <begin position="87"/>
        <end position="109"/>
    </location>
</feature>
<dbReference type="PANTHER" id="PTHR11266:SF16">
    <property type="entry name" value="PROTEIN SYM1"/>
    <property type="match status" value="1"/>
</dbReference>
<evidence type="ECO:0000256" key="2">
    <source>
        <dbReference type="ARBA" id="ARBA00006824"/>
    </source>
</evidence>
<keyword evidence="8" id="KW-1185">Reference proteome</keyword>
<comment type="caution">
    <text evidence="7">The sequence shown here is derived from an EMBL/GenBank/DDBJ whole genome shotgun (WGS) entry which is preliminary data.</text>
</comment>
<comment type="caution">
    <text evidence="6">Lacks conserved residue(s) required for the propagation of feature annotation.</text>
</comment>
<keyword evidence="3 6" id="KW-0812">Transmembrane</keyword>
<comment type="similarity">
    <text evidence="2 6">Belongs to the peroxisomal membrane protein PXMP2/4 family.</text>
</comment>
<dbReference type="GO" id="GO:0016020">
    <property type="term" value="C:membrane"/>
    <property type="evidence" value="ECO:0007669"/>
    <property type="project" value="UniProtKB-SubCell"/>
</dbReference>
<organism evidence="7 8">
    <name type="scientific">Coptis chinensis</name>
    <dbReference type="NCBI Taxonomy" id="261450"/>
    <lineage>
        <taxon>Eukaryota</taxon>
        <taxon>Viridiplantae</taxon>
        <taxon>Streptophyta</taxon>
        <taxon>Embryophyta</taxon>
        <taxon>Tracheophyta</taxon>
        <taxon>Spermatophyta</taxon>
        <taxon>Magnoliopsida</taxon>
        <taxon>Ranunculales</taxon>
        <taxon>Ranunculaceae</taxon>
        <taxon>Coptidoideae</taxon>
        <taxon>Coptis</taxon>
    </lineage>
</organism>
<dbReference type="EMBL" id="JADFTS010000003">
    <property type="protein sequence ID" value="KAF9616291.1"/>
    <property type="molecule type" value="Genomic_DNA"/>
</dbReference>
<dbReference type="AlphaFoldDB" id="A0A835IEE4"/>
<comment type="subcellular location">
    <subcellularLocation>
        <location evidence="1">Membrane</location>
        <topology evidence="1">Multi-pass membrane protein</topology>
    </subcellularLocation>
</comment>
<dbReference type="InterPro" id="IPR007248">
    <property type="entry name" value="Mpv17_PMP22"/>
</dbReference>
<evidence type="ECO:0000313" key="8">
    <source>
        <dbReference type="Proteomes" id="UP000631114"/>
    </source>
</evidence>